<protein>
    <recommendedName>
        <fullName evidence="14">sn-1-specific diacylglycerol lipase</fullName>
        <ecNumber evidence="14">3.1.1.116</ecNumber>
    </recommendedName>
</protein>
<dbReference type="GO" id="GO:0046872">
    <property type="term" value="F:metal ion binding"/>
    <property type="evidence" value="ECO:0007669"/>
    <property type="project" value="UniProtKB-KW"/>
</dbReference>
<keyword evidence="5" id="KW-0812">Transmembrane</keyword>
<evidence type="ECO:0000256" key="7">
    <source>
        <dbReference type="ARBA" id="ARBA00022801"/>
    </source>
</evidence>
<evidence type="ECO:0000256" key="6">
    <source>
        <dbReference type="ARBA" id="ARBA00022723"/>
    </source>
</evidence>
<keyword evidence="3" id="KW-1003">Cell membrane</keyword>
<feature type="domain" description="Fungal lipase-type" evidence="16">
    <location>
        <begin position="936"/>
        <end position="1106"/>
    </location>
</feature>
<keyword evidence="12" id="KW-0472">Membrane</keyword>
<evidence type="ECO:0000256" key="2">
    <source>
        <dbReference type="ARBA" id="ARBA00004651"/>
    </source>
</evidence>
<feature type="compositionally biased region" description="Low complexity" evidence="15">
    <location>
        <begin position="1216"/>
        <end position="1228"/>
    </location>
</feature>
<keyword evidence="11" id="KW-0443">Lipid metabolism</keyword>
<comment type="catalytic activity">
    <reaction evidence="13">
        <text>a 1,2-diacyl-sn-glycerol + H2O = a 2-acylglycerol + a fatty acid + H(+)</text>
        <dbReference type="Rhea" id="RHEA:33275"/>
        <dbReference type="ChEBI" id="CHEBI:15377"/>
        <dbReference type="ChEBI" id="CHEBI:15378"/>
        <dbReference type="ChEBI" id="CHEBI:17389"/>
        <dbReference type="ChEBI" id="CHEBI:17815"/>
        <dbReference type="ChEBI" id="CHEBI:28868"/>
        <dbReference type="EC" id="3.1.1.116"/>
    </reaction>
    <physiologicalReaction direction="left-to-right" evidence="13">
        <dbReference type="Rhea" id="RHEA:33276"/>
    </physiologicalReaction>
</comment>
<feature type="compositionally biased region" description="Basic and acidic residues" evidence="15">
    <location>
        <begin position="866"/>
        <end position="877"/>
    </location>
</feature>
<name>A0A2T9YV72_9FUNG</name>
<dbReference type="SUPFAM" id="SSF53474">
    <property type="entry name" value="alpha/beta-Hydrolases"/>
    <property type="match status" value="1"/>
</dbReference>
<dbReference type="InterPro" id="IPR002921">
    <property type="entry name" value="Fungal_lipase-type"/>
</dbReference>
<dbReference type="InterPro" id="IPR029058">
    <property type="entry name" value="AB_hydrolase_fold"/>
</dbReference>
<dbReference type="Gene3D" id="3.40.50.1820">
    <property type="entry name" value="alpha/beta hydrolase"/>
    <property type="match status" value="1"/>
</dbReference>
<feature type="compositionally biased region" description="Basic and acidic residues" evidence="15">
    <location>
        <begin position="1181"/>
        <end position="1191"/>
    </location>
</feature>
<comment type="cofactor">
    <cofactor evidence="1">
        <name>Ca(2+)</name>
        <dbReference type="ChEBI" id="CHEBI:29108"/>
    </cofactor>
</comment>
<dbReference type="GO" id="GO:0005886">
    <property type="term" value="C:plasma membrane"/>
    <property type="evidence" value="ECO:0007669"/>
    <property type="project" value="UniProtKB-SubCell"/>
</dbReference>
<dbReference type="GO" id="GO:0046340">
    <property type="term" value="P:diacylglycerol catabolic process"/>
    <property type="evidence" value="ECO:0007669"/>
    <property type="project" value="TreeGrafter"/>
</dbReference>
<evidence type="ECO:0000256" key="15">
    <source>
        <dbReference type="SAM" id="MobiDB-lite"/>
    </source>
</evidence>
<accession>A0A2T9YV72</accession>
<keyword evidence="7" id="KW-0378">Hydrolase</keyword>
<reference evidence="17 18" key="1">
    <citation type="journal article" date="2018" name="MBio">
        <title>Comparative Genomics Reveals the Core Gene Toolbox for the Fungus-Insect Symbiosis.</title>
        <authorList>
            <person name="Wang Y."/>
            <person name="Stata M."/>
            <person name="Wang W."/>
            <person name="Stajich J.E."/>
            <person name="White M.M."/>
            <person name="Moncalvo J.M."/>
        </authorList>
    </citation>
    <scope>NUCLEOTIDE SEQUENCE [LARGE SCALE GENOMIC DNA]</scope>
    <source>
        <strain evidence="17 18">SWE-8-4</strain>
    </source>
</reference>
<evidence type="ECO:0000256" key="3">
    <source>
        <dbReference type="ARBA" id="ARBA00022475"/>
    </source>
</evidence>
<comment type="subcellular location">
    <subcellularLocation>
        <location evidence="2">Cell membrane</location>
        <topology evidence="2">Multi-pass membrane protein</topology>
    </subcellularLocation>
</comment>
<evidence type="ECO:0000256" key="5">
    <source>
        <dbReference type="ARBA" id="ARBA00022692"/>
    </source>
</evidence>
<dbReference type="CDD" id="cd00519">
    <property type="entry name" value="Lipase_3"/>
    <property type="match status" value="1"/>
</dbReference>
<keyword evidence="10" id="KW-1133">Transmembrane helix</keyword>
<evidence type="ECO:0000256" key="12">
    <source>
        <dbReference type="ARBA" id="ARBA00023136"/>
    </source>
</evidence>
<evidence type="ECO:0000256" key="11">
    <source>
        <dbReference type="ARBA" id="ARBA00023098"/>
    </source>
</evidence>
<evidence type="ECO:0000256" key="9">
    <source>
        <dbReference type="ARBA" id="ARBA00022963"/>
    </source>
</evidence>
<evidence type="ECO:0000313" key="18">
    <source>
        <dbReference type="Proteomes" id="UP000245383"/>
    </source>
</evidence>
<dbReference type="PANTHER" id="PTHR45792">
    <property type="entry name" value="DIACYLGLYCEROL LIPASE HOMOLOG-RELATED"/>
    <property type="match status" value="1"/>
</dbReference>
<proteinExistence type="predicted"/>
<dbReference type="EC" id="3.1.1.116" evidence="14"/>
<feature type="region of interest" description="Disordered" evidence="15">
    <location>
        <begin position="1171"/>
        <end position="1242"/>
    </location>
</feature>
<comment type="caution">
    <text evidence="17">The sequence shown here is derived from an EMBL/GenBank/DDBJ whole genome shotgun (WGS) entry which is preliminary data.</text>
</comment>
<feature type="compositionally biased region" description="Basic residues" evidence="15">
    <location>
        <begin position="878"/>
        <end position="889"/>
    </location>
</feature>
<dbReference type="GO" id="GO:0016298">
    <property type="term" value="F:lipase activity"/>
    <property type="evidence" value="ECO:0007669"/>
    <property type="project" value="TreeGrafter"/>
</dbReference>
<dbReference type="Proteomes" id="UP000245383">
    <property type="component" value="Unassembled WGS sequence"/>
</dbReference>
<dbReference type="PANTHER" id="PTHR45792:SF7">
    <property type="entry name" value="PUTATIVE (AFU_ORTHOLOGUE AFUA_6G02710)-RELATED"/>
    <property type="match status" value="1"/>
</dbReference>
<dbReference type="InterPro" id="IPR052214">
    <property type="entry name" value="DAG_Lipase-Related"/>
</dbReference>
<sequence length="1411" mass="159630">MVRKNTTPYPNDSEDEELINSQWLKNVGIEAEDDLFQFLEAQKVTRGTLLHPTFAKVVSKLAKSGRISLRVVYILSAFLFDKVSSHSQANKKFILDNTTALKKNYLDHLDIFGLFSLTNNFLSTPLSLTENVVSKSFALCRQSVEFGLFAAEENIRFIEALLGDTETSVVFAEFISLFKREGWDKSIDVQLMLKQNGLFKSALITIKTLLAWIILQLVTRGYSEPLNISTVYCNFDSNVPFCSRSHSFIESYIQYSQPQNFFISDVNLNQHSSLISSLEIKSNPHLNTPNPFHQNSKVSSIQSISFGPRQTSLNFDLNTNHNNTEDNIFLQKIAKTSNVLYQNKDDPLFVSLSDDEWHRRILFTLTAVQSRLSEFESSENSSTASGSELLPKDNNTKSRFRSFFTHRSDSSLSNTFTESQSYTKKKQNTINSQPYNSIDSIDQIQLKINNLCNDLEPDISGKQEDRIHYIDFESLNAFAVGTESAPPSLPSYSPKLDGMYVPVVPKSPKNTPMINTNSDTSTFLYTDDHYDGIMFETPTKTTNLKNDMYSNQYDIYPYKPLLFNIARFATFAISAYGAKFMSVMDLDKGYIDINSLLQKFGDKTDNQSCYSTDAANTDQSDYSSSNYNTDSNSIFNENCSVNGDSLSDTTHQKKTLNSQHLIPFSPYLKSESVLENNTSPLFKQRSLNFDITKKESPLLNLPHCTPQSQNSTPDHSFLKKSSSFCDYKSRNKKSKYNKKYKLKPNHSQKISGDHPNHVAFCNHTGVPLSDLLFSSYVDPLLNKKRRSASRILKTKRYSKKKNSNGRSNSFINKNNYIFEENDISEPSTYINQFYNAFQWPLGIAKTSVNYATSLLPPLFLSQSIPDKTEKVPRENNKKHSNAKLKKNKKNSSANKNLDNYSTNHSYFGDQYILYREPSIHTPVHFIAIDRATKSVVLAIRGTLGVSDFFIDLMCTYKQIVLTNHPKSKEVQFKAHSGMWKSACLMASPKNEVFIEICEALRKFPNYGLVLCGHSLGGGVAALLSILWSKPVYDQTESKEPVGSLKSSNQRNDPKFVTSSIFGLVSDRPIACYSYGSPCVVNSELSSYSQSFIISIINSNDVFSHLSIGSMVDLIAVTTTLEKERKTVEKIVMNAFREQKTSLIDKINPFSIDMSNLGVIYGHDFDKQNFADNSNNSNINSEDSKNCGEDSHNQSIKNNTQLKEKNGVHNPEDKIDANSSDSNIISDGSSNREDKLGNNRQRTSYQVVSDYSALSSERVSSLLNKFNPLNYIPSLPTPYLESFNPFAKNLENWHLSVIKTMRANMDHEKLYPPGLIYVLEQQADGDEQIMRESKQQKSIFGNNLYNFGGLGGGLMNYIFPNFTNTTKKIKLLRCNDVMKSFSELRFAPNMFISHYPQVYEYNIGALIHSHCS</sequence>
<organism evidence="17 18">
    <name type="scientific">Smittium simulii</name>
    <dbReference type="NCBI Taxonomy" id="133385"/>
    <lineage>
        <taxon>Eukaryota</taxon>
        <taxon>Fungi</taxon>
        <taxon>Fungi incertae sedis</taxon>
        <taxon>Zoopagomycota</taxon>
        <taxon>Kickxellomycotina</taxon>
        <taxon>Harpellomycetes</taxon>
        <taxon>Harpellales</taxon>
        <taxon>Legeriomycetaceae</taxon>
        <taxon>Smittium</taxon>
    </lineage>
</organism>
<dbReference type="OrthoDB" id="438440at2759"/>
<dbReference type="Pfam" id="PF01764">
    <property type="entry name" value="Lipase_3"/>
    <property type="match status" value="1"/>
</dbReference>
<keyword evidence="6" id="KW-0479">Metal-binding</keyword>
<evidence type="ECO:0000256" key="14">
    <source>
        <dbReference type="ARBA" id="ARBA00026104"/>
    </source>
</evidence>
<gene>
    <name evidence="17" type="ORF">BB561_001306</name>
</gene>
<dbReference type="EMBL" id="MBFR01000037">
    <property type="protein sequence ID" value="PVU96243.1"/>
    <property type="molecule type" value="Genomic_DNA"/>
</dbReference>
<evidence type="ECO:0000256" key="13">
    <source>
        <dbReference type="ARBA" id="ARBA00024531"/>
    </source>
</evidence>
<evidence type="ECO:0000259" key="16">
    <source>
        <dbReference type="Pfam" id="PF01764"/>
    </source>
</evidence>
<keyword evidence="18" id="KW-1185">Reference proteome</keyword>
<evidence type="ECO:0000256" key="1">
    <source>
        <dbReference type="ARBA" id="ARBA00001913"/>
    </source>
</evidence>
<feature type="region of interest" description="Disordered" evidence="15">
    <location>
        <begin position="866"/>
        <end position="897"/>
    </location>
</feature>
<evidence type="ECO:0000256" key="8">
    <source>
        <dbReference type="ARBA" id="ARBA00022837"/>
    </source>
</evidence>
<evidence type="ECO:0000256" key="10">
    <source>
        <dbReference type="ARBA" id="ARBA00022989"/>
    </source>
</evidence>
<dbReference type="GO" id="GO:0019369">
    <property type="term" value="P:arachidonate metabolic process"/>
    <property type="evidence" value="ECO:0007669"/>
    <property type="project" value="TreeGrafter"/>
</dbReference>
<feature type="compositionally biased region" description="Basic and acidic residues" evidence="15">
    <location>
        <begin position="1201"/>
        <end position="1215"/>
    </location>
</feature>
<evidence type="ECO:0000313" key="17">
    <source>
        <dbReference type="EMBL" id="PVU96243.1"/>
    </source>
</evidence>
<keyword evidence="9" id="KW-0442">Lipid degradation</keyword>
<evidence type="ECO:0000256" key="4">
    <source>
        <dbReference type="ARBA" id="ARBA00022553"/>
    </source>
</evidence>
<keyword evidence="4" id="KW-0597">Phosphoprotein</keyword>
<keyword evidence="8" id="KW-0106">Calcium</keyword>